<evidence type="ECO:0000256" key="1">
    <source>
        <dbReference type="ARBA" id="ARBA00010462"/>
    </source>
</evidence>
<dbReference type="GO" id="GO:0006275">
    <property type="term" value="P:regulation of DNA replication"/>
    <property type="evidence" value="ECO:0007669"/>
    <property type="project" value="InterPro"/>
</dbReference>
<feature type="domain" description="Proliferating cell nuclear antigen PCNA N-terminal" evidence="3">
    <location>
        <begin position="11"/>
        <end position="130"/>
    </location>
</feature>
<dbReference type="SUPFAM" id="SSF55979">
    <property type="entry name" value="DNA clamp"/>
    <property type="match status" value="2"/>
</dbReference>
<sequence length="264" mass="29995">MSNLSNMLFYCKTSEGYIIKILAELLQNNIKNGCFIVSKHGIMLRMTDSNRKILIDLELLADNFNQYKCKPESMSIGLNFHHFYKMVKTIKKKDSIVLFIEEGKESELSIRVIPKEKNRVTTSFLKIQNLQSLDIELPQGYQTSIIVPSNEYVKMVKDLNNMGGNMITVSSTQGTIRFGCNSNGVYSRDIVFGDVEENETVSRVQEFETEQLSRVTKVAGLSTQIQIYQSSDLPVLFKSNIGSLGKICVYVKDKTLQEDIIDDQ</sequence>
<dbReference type="AlphaFoldDB" id="A0A6C0KHQ2"/>
<dbReference type="Gene3D" id="3.70.10.10">
    <property type="match status" value="1"/>
</dbReference>
<dbReference type="InterPro" id="IPR046938">
    <property type="entry name" value="DNA_clamp_sf"/>
</dbReference>
<keyword evidence="2" id="KW-0238">DNA-binding</keyword>
<evidence type="ECO:0000256" key="2">
    <source>
        <dbReference type="ARBA" id="ARBA00023125"/>
    </source>
</evidence>
<protein>
    <recommendedName>
        <fullName evidence="6">Proliferating cell nuclear antigen PCNA N-terminal domain-containing protein</fullName>
    </recommendedName>
</protein>
<comment type="similarity">
    <text evidence="1">Belongs to the PCNA family.</text>
</comment>
<evidence type="ECO:0000259" key="3">
    <source>
        <dbReference type="Pfam" id="PF00705"/>
    </source>
</evidence>
<dbReference type="PANTHER" id="PTHR11352:SF0">
    <property type="entry name" value="PROLIFERATING CELL NUCLEAR ANTIGEN"/>
    <property type="match status" value="1"/>
</dbReference>
<dbReference type="PANTHER" id="PTHR11352">
    <property type="entry name" value="PROLIFERATING CELL NUCLEAR ANTIGEN"/>
    <property type="match status" value="1"/>
</dbReference>
<dbReference type="InterPro" id="IPR000730">
    <property type="entry name" value="Pr_cel_nuc_antig"/>
</dbReference>
<dbReference type="Pfam" id="PF02747">
    <property type="entry name" value="PCNA_C"/>
    <property type="match status" value="1"/>
</dbReference>
<feature type="domain" description="Proliferating cell nuclear antigen PCNA C-terminal" evidence="4">
    <location>
        <begin position="140"/>
        <end position="252"/>
    </location>
</feature>
<evidence type="ECO:0000259" key="4">
    <source>
        <dbReference type="Pfam" id="PF02747"/>
    </source>
</evidence>
<organism evidence="5">
    <name type="scientific">viral metagenome</name>
    <dbReference type="NCBI Taxonomy" id="1070528"/>
    <lineage>
        <taxon>unclassified sequences</taxon>
        <taxon>metagenomes</taxon>
        <taxon>organismal metagenomes</taxon>
    </lineage>
</organism>
<proteinExistence type="inferred from homology"/>
<name>A0A6C0KHQ2_9ZZZZ</name>
<reference evidence="5" key="1">
    <citation type="journal article" date="2020" name="Nature">
        <title>Giant virus diversity and host interactions through global metagenomics.</title>
        <authorList>
            <person name="Schulz F."/>
            <person name="Roux S."/>
            <person name="Paez-Espino D."/>
            <person name="Jungbluth S."/>
            <person name="Walsh D.A."/>
            <person name="Denef V.J."/>
            <person name="McMahon K.D."/>
            <person name="Konstantinidis K.T."/>
            <person name="Eloe-Fadrosh E.A."/>
            <person name="Kyrpides N.C."/>
            <person name="Woyke T."/>
        </authorList>
    </citation>
    <scope>NUCLEOTIDE SEQUENCE</scope>
    <source>
        <strain evidence="5">GVMAG-S-3300010158-109</strain>
    </source>
</reference>
<dbReference type="InterPro" id="IPR022649">
    <property type="entry name" value="Pr_cel_nuc_antig_C"/>
</dbReference>
<accession>A0A6C0KHQ2</accession>
<dbReference type="Pfam" id="PF00705">
    <property type="entry name" value="PCNA_N"/>
    <property type="match status" value="1"/>
</dbReference>
<dbReference type="GO" id="GO:0003677">
    <property type="term" value="F:DNA binding"/>
    <property type="evidence" value="ECO:0007669"/>
    <property type="project" value="UniProtKB-KW"/>
</dbReference>
<dbReference type="EMBL" id="MN740868">
    <property type="protein sequence ID" value="QHU15858.1"/>
    <property type="molecule type" value="Genomic_DNA"/>
</dbReference>
<dbReference type="GO" id="GO:0006272">
    <property type="term" value="P:leading strand elongation"/>
    <property type="evidence" value="ECO:0007669"/>
    <property type="project" value="TreeGrafter"/>
</dbReference>
<dbReference type="GO" id="GO:0030337">
    <property type="term" value="F:DNA polymerase processivity factor activity"/>
    <property type="evidence" value="ECO:0007669"/>
    <property type="project" value="InterPro"/>
</dbReference>
<evidence type="ECO:0008006" key="6">
    <source>
        <dbReference type="Google" id="ProtNLM"/>
    </source>
</evidence>
<evidence type="ECO:0000313" key="5">
    <source>
        <dbReference type="EMBL" id="QHU15858.1"/>
    </source>
</evidence>
<dbReference type="InterPro" id="IPR022648">
    <property type="entry name" value="Pr_cel_nuc_antig_N"/>
</dbReference>